<dbReference type="EC" id="2.7.1.49" evidence="2"/>
<dbReference type="Pfam" id="PF08543">
    <property type="entry name" value="Phos_pyr_kin"/>
    <property type="match status" value="1"/>
</dbReference>
<organism evidence="4 5">
    <name type="scientific">Acidiphilium iwatense</name>
    <dbReference type="NCBI Taxonomy" id="768198"/>
    <lineage>
        <taxon>Bacteria</taxon>
        <taxon>Pseudomonadati</taxon>
        <taxon>Pseudomonadota</taxon>
        <taxon>Alphaproteobacteria</taxon>
        <taxon>Acetobacterales</taxon>
        <taxon>Acidocellaceae</taxon>
        <taxon>Acidiphilium</taxon>
    </lineage>
</organism>
<dbReference type="SUPFAM" id="SSF53613">
    <property type="entry name" value="Ribokinase-like"/>
    <property type="match status" value="1"/>
</dbReference>
<protein>
    <recommendedName>
        <fullName evidence="2">hydroxymethylpyrimidine kinase</fullName>
        <ecNumber evidence="2">2.7.1.49</ecNumber>
    </recommendedName>
</protein>
<dbReference type="Proteomes" id="UP001521209">
    <property type="component" value="Unassembled WGS sequence"/>
</dbReference>
<name>A0ABS9DSI1_9PROT</name>
<dbReference type="EMBL" id="JAKGBZ010000003">
    <property type="protein sequence ID" value="MCF3945647.1"/>
    <property type="molecule type" value="Genomic_DNA"/>
</dbReference>
<comment type="pathway">
    <text evidence="1">Cofactor biosynthesis; thiamine diphosphate biosynthesis.</text>
</comment>
<keyword evidence="4" id="KW-0418">Kinase</keyword>
<dbReference type="Gene3D" id="3.40.1190.20">
    <property type="match status" value="1"/>
</dbReference>
<dbReference type="InterPro" id="IPR013749">
    <property type="entry name" value="PM/HMP-P_kinase-1"/>
</dbReference>
<evidence type="ECO:0000256" key="2">
    <source>
        <dbReference type="ARBA" id="ARBA00012135"/>
    </source>
</evidence>
<comment type="caution">
    <text evidence="4">The sequence shown here is derived from an EMBL/GenBank/DDBJ whole genome shotgun (WGS) entry which is preliminary data.</text>
</comment>
<dbReference type="GO" id="GO:0008902">
    <property type="term" value="F:hydroxymethylpyrimidine kinase activity"/>
    <property type="evidence" value="ECO:0007669"/>
    <property type="project" value="UniProtKB-EC"/>
</dbReference>
<evidence type="ECO:0000259" key="3">
    <source>
        <dbReference type="Pfam" id="PF08543"/>
    </source>
</evidence>
<dbReference type="PANTHER" id="PTHR20858">
    <property type="entry name" value="PHOSPHOMETHYLPYRIMIDINE KINASE"/>
    <property type="match status" value="1"/>
</dbReference>
<dbReference type="InterPro" id="IPR004399">
    <property type="entry name" value="HMP/HMP-P_kinase_dom"/>
</dbReference>
<accession>A0ABS9DSI1</accession>
<dbReference type="InterPro" id="IPR029056">
    <property type="entry name" value="Ribokinase-like"/>
</dbReference>
<gene>
    <name evidence="4" type="primary">thiD</name>
    <name evidence="4" type="ORF">L2A60_02975</name>
</gene>
<evidence type="ECO:0000256" key="1">
    <source>
        <dbReference type="ARBA" id="ARBA00004948"/>
    </source>
</evidence>
<sequence length="272" mass="27000">MTLPRILAIGGSDSGGGAGIEADIKTITALGGYAMTAITAVTAQDTLGVHDVVPIAPEFVARSIRLVAADLGIDAVKTGMLGSAAMVAAVAGILAEIAPDTPIVIDPVIAATSGAALLAADARAVLLDRLMPMAALITPNRDEAAILSGHAVETPDDAVAAGRILCGRGARAVLVKGGHFAGDEAVDFLVSGDEVTEFRQPRIVSRHTHGTGCTLASAIALGLGAGLGLREATGQARDFLQKVLLAAPGFGAGQGPLGHAAVMTAPGACKAP</sequence>
<dbReference type="GO" id="GO:0008972">
    <property type="term" value="F:phosphomethylpyrimidine kinase activity"/>
    <property type="evidence" value="ECO:0007669"/>
    <property type="project" value="UniProtKB-EC"/>
</dbReference>
<proteinExistence type="predicted"/>
<dbReference type="CDD" id="cd01169">
    <property type="entry name" value="HMPP_kinase"/>
    <property type="match status" value="1"/>
</dbReference>
<evidence type="ECO:0000313" key="5">
    <source>
        <dbReference type="Proteomes" id="UP001521209"/>
    </source>
</evidence>
<keyword evidence="5" id="KW-1185">Reference proteome</keyword>
<feature type="domain" description="Pyridoxamine kinase/Phosphomethylpyrimidine kinase" evidence="3">
    <location>
        <begin position="13"/>
        <end position="257"/>
    </location>
</feature>
<reference evidence="4 5" key="1">
    <citation type="submission" date="2022-01" db="EMBL/GenBank/DDBJ databases">
        <authorList>
            <person name="Won M."/>
            <person name="Kim S.-J."/>
            <person name="Kwon S.-W."/>
        </authorList>
    </citation>
    <scope>NUCLEOTIDE SEQUENCE [LARGE SCALE GENOMIC DNA]</scope>
    <source>
        <strain evidence="4 5">KCTC 23505</strain>
    </source>
</reference>
<dbReference type="PANTHER" id="PTHR20858:SF17">
    <property type="entry name" value="HYDROXYMETHYLPYRIMIDINE_PHOSPHOMETHYLPYRIMIDINE KINASE THI20-RELATED"/>
    <property type="match status" value="1"/>
</dbReference>
<dbReference type="RefSeq" id="WP_235702884.1">
    <property type="nucleotide sequence ID" value="NZ_JAKGBZ010000003.1"/>
</dbReference>
<dbReference type="NCBIfam" id="TIGR00097">
    <property type="entry name" value="HMP-P_kinase"/>
    <property type="match status" value="1"/>
</dbReference>
<keyword evidence="4" id="KW-0808">Transferase</keyword>
<evidence type="ECO:0000313" key="4">
    <source>
        <dbReference type="EMBL" id="MCF3945647.1"/>
    </source>
</evidence>